<dbReference type="Pfam" id="PF02870">
    <property type="entry name" value="Methyltransf_1N"/>
    <property type="match status" value="1"/>
</dbReference>
<keyword evidence="2 8" id="KW-0963">Cytoplasm</keyword>
<feature type="domain" description="Methylated-DNA-[protein]-cysteine S-methyltransferase DNA binding" evidence="10">
    <location>
        <begin position="98"/>
        <end position="178"/>
    </location>
</feature>
<comment type="similarity">
    <text evidence="8">Belongs to the MGMT family.</text>
</comment>
<dbReference type="RefSeq" id="WP_209894790.1">
    <property type="nucleotide sequence ID" value="NZ_BAAAJV010000008.1"/>
</dbReference>
<keyword evidence="13" id="KW-1185">Reference proteome</keyword>
<dbReference type="Pfam" id="PF01035">
    <property type="entry name" value="DNA_binding_1"/>
    <property type="match status" value="1"/>
</dbReference>
<keyword evidence="3 8" id="KW-0489">Methyltransferase</keyword>
<evidence type="ECO:0000313" key="12">
    <source>
        <dbReference type="EMBL" id="MBP2410698.1"/>
    </source>
</evidence>
<dbReference type="CDD" id="cd06445">
    <property type="entry name" value="ATase"/>
    <property type="match status" value="1"/>
</dbReference>
<dbReference type="Gene3D" id="3.30.160.70">
    <property type="entry name" value="Methylated DNA-protein cysteine methyltransferase domain"/>
    <property type="match status" value="1"/>
</dbReference>
<dbReference type="GO" id="GO:0032259">
    <property type="term" value="P:methylation"/>
    <property type="evidence" value="ECO:0007669"/>
    <property type="project" value="UniProtKB-KW"/>
</dbReference>
<evidence type="ECO:0000256" key="7">
    <source>
        <dbReference type="ARBA" id="ARBA00049348"/>
    </source>
</evidence>
<dbReference type="InterPro" id="IPR014048">
    <property type="entry name" value="MethylDNA_cys_MeTrfase_DNA-bd"/>
</dbReference>
<comment type="catalytic activity">
    <reaction evidence="1 8">
        <text>a 4-O-methyl-thymidine in DNA + L-cysteinyl-[protein] = a thymidine in DNA + S-methyl-L-cysteinyl-[protein]</text>
        <dbReference type="Rhea" id="RHEA:53428"/>
        <dbReference type="Rhea" id="RHEA-COMP:10131"/>
        <dbReference type="Rhea" id="RHEA-COMP:10132"/>
        <dbReference type="Rhea" id="RHEA-COMP:13555"/>
        <dbReference type="Rhea" id="RHEA-COMP:13556"/>
        <dbReference type="ChEBI" id="CHEBI:29950"/>
        <dbReference type="ChEBI" id="CHEBI:82612"/>
        <dbReference type="ChEBI" id="CHEBI:137386"/>
        <dbReference type="ChEBI" id="CHEBI:137387"/>
        <dbReference type="EC" id="2.1.1.63"/>
    </reaction>
</comment>
<evidence type="ECO:0000313" key="13">
    <source>
        <dbReference type="Proteomes" id="UP000698222"/>
    </source>
</evidence>
<protein>
    <recommendedName>
        <fullName evidence="8">Methylated-DNA--protein-cysteine methyltransferase</fullName>
        <ecNumber evidence="8">2.1.1.63</ecNumber>
    </recommendedName>
    <alternativeName>
        <fullName evidence="8">6-O-methylguanine-DNA methyltransferase</fullName>
        <shortName evidence="8">MGMT</shortName>
    </alternativeName>
    <alternativeName>
        <fullName evidence="8">O-6-methylguanine-DNA-alkyltransferase</fullName>
    </alternativeName>
</protein>
<comment type="caution">
    <text evidence="12">The sequence shown here is derived from an EMBL/GenBank/DDBJ whole genome shotgun (WGS) entry which is preliminary data.</text>
</comment>
<dbReference type="HAMAP" id="MF_00772">
    <property type="entry name" value="OGT"/>
    <property type="match status" value="1"/>
</dbReference>
<feature type="domain" description="Methylguanine DNA methyltransferase ribonuclease-like" evidence="11">
    <location>
        <begin position="26"/>
        <end position="94"/>
    </location>
</feature>
<evidence type="ECO:0000256" key="5">
    <source>
        <dbReference type="ARBA" id="ARBA00022763"/>
    </source>
</evidence>
<comment type="catalytic activity">
    <reaction evidence="7 8">
        <text>a 6-O-methyl-2'-deoxyguanosine in DNA + L-cysteinyl-[protein] = S-methyl-L-cysteinyl-[protein] + a 2'-deoxyguanosine in DNA</text>
        <dbReference type="Rhea" id="RHEA:24000"/>
        <dbReference type="Rhea" id="RHEA-COMP:10131"/>
        <dbReference type="Rhea" id="RHEA-COMP:10132"/>
        <dbReference type="Rhea" id="RHEA-COMP:11367"/>
        <dbReference type="Rhea" id="RHEA-COMP:11368"/>
        <dbReference type="ChEBI" id="CHEBI:29950"/>
        <dbReference type="ChEBI" id="CHEBI:82612"/>
        <dbReference type="ChEBI" id="CHEBI:85445"/>
        <dbReference type="ChEBI" id="CHEBI:85448"/>
        <dbReference type="EC" id="2.1.1.63"/>
    </reaction>
</comment>
<evidence type="ECO:0000256" key="8">
    <source>
        <dbReference type="HAMAP-Rule" id="MF_00772"/>
    </source>
</evidence>
<dbReference type="Proteomes" id="UP000698222">
    <property type="component" value="Unassembled WGS sequence"/>
</dbReference>
<accession>A0ABS4YRX2</accession>
<dbReference type="EMBL" id="JAGIOC010000001">
    <property type="protein sequence ID" value="MBP2410698.1"/>
    <property type="molecule type" value="Genomic_DNA"/>
</dbReference>
<sequence length="181" mass="19026">MSTTPSPTPRPPGADHAGSRPRHRRLPTPLGTYVIAAEGDAVTGLWREEQSHFPAPDRLGEPTPAADPLLDAAAEQLLAYLAGEREDFDLPLAPRGTAFQHAVWARLRTIPRGTTTTYGRIAQDLERPRAAQAVGAAVGSNPISIVVPCHRVLGTSGSLTGYAGGIETKQALLALEGALTA</sequence>
<comment type="miscellaneous">
    <text evidence="8">This enzyme catalyzes only one turnover and therefore is not strictly catalytic. According to one definition, an enzyme is a biocatalyst that acts repeatedly and over many reaction cycles.</text>
</comment>
<dbReference type="InterPro" id="IPR008332">
    <property type="entry name" value="MethylG_MeTrfase_N"/>
</dbReference>
<evidence type="ECO:0000256" key="4">
    <source>
        <dbReference type="ARBA" id="ARBA00022679"/>
    </source>
</evidence>
<evidence type="ECO:0000259" key="10">
    <source>
        <dbReference type="Pfam" id="PF01035"/>
    </source>
</evidence>
<dbReference type="Gene3D" id="1.10.10.10">
    <property type="entry name" value="Winged helix-like DNA-binding domain superfamily/Winged helix DNA-binding domain"/>
    <property type="match status" value="1"/>
</dbReference>
<proteinExistence type="inferred from homology"/>
<feature type="compositionally biased region" description="Pro residues" evidence="9">
    <location>
        <begin position="1"/>
        <end position="12"/>
    </location>
</feature>
<organism evidence="12 13">
    <name type="scientific">Brachybacterium fresconis</name>
    <dbReference type="NCBI Taxonomy" id="173363"/>
    <lineage>
        <taxon>Bacteria</taxon>
        <taxon>Bacillati</taxon>
        <taxon>Actinomycetota</taxon>
        <taxon>Actinomycetes</taxon>
        <taxon>Micrococcales</taxon>
        <taxon>Dermabacteraceae</taxon>
        <taxon>Brachybacterium</taxon>
    </lineage>
</organism>
<evidence type="ECO:0000256" key="2">
    <source>
        <dbReference type="ARBA" id="ARBA00022490"/>
    </source>
</evidence>
<dbReference type="SUPFAM" id="SSF53155">
    <property type="entry name" value="Methylated DNA-protein cysteine methyltransferase domain"/>
    <property type="match status" value="1"/>
</dbReference>
<evidence type="ECO:0000259" key="11">
    <source>
        <dbReference type="Pfam" id="PF02870"/>
    </source>
</evidence>
<feature type="region of interest" description="Disordered" evidence="9">
    <location>
        <begin position="1"/>
        <end position="29"/>
    </location>
</feature>
<keyword evidence="4 8" id="KW-0808">Transferase</keyword>
<dbReference type="GO" id="GO:0003908">
    <property type="term" value="F:methylated-DNA-[protein]-cysteine S-methyltransferase activity"/>
    <property type="evidence" value="ECO:0007669"/>
    <property type="project" value="UniProtKB-EC"/>
</dbReference>
<keyword evidence="5 8" id="KW-0227">DNA damage</keyword>
<gene>
    <name evidence="12" type="ORF">JOF44_003601</name>
</gene>
<feature type="active site" description="Nucleophile; methyl group acceptor" evidence="8">
    <location>
        <position position="149"/>
    </location>
</feature>
<dbReference type="PROSITE" id="PS00374">
    <property type="entry name" value="MGMT"/>
    <property type="match status" value="1"/>
</dbReference>
<comment type="subcellular location">
    <subcellularLocation>
        <location evidence="8">Cytoplasm</location>
    </subcellularLocation>
</comment>
<evidence type="ECO:0000256" key="6">
    <source>
        <dbReference type="ARBA" id="ARBA00023204"/>
    </source>
</evidence>
<dbReference type="PANTHER" id="PTHR10815:SF5">
    <property type="entry name" value="METHYLATED-DNA--PROTEIN-CYSTEINE METHYLTRANSFERASE"/>
    <property type="match status" value="1"/>
</dbReference>
<evidence type="ECO:0000256" key="9">
    <source>
        <dbReference type="SAM" id="MobiDB-lite"/>
    </source>
</evidence>
<evidence type="ECO:0000256" key="3">
    <source>
        <dbReference type="ARBA" id="ARBA00022603"/>
    </source>
</evidence>
<reference evidence="12 13" key="1">
    <citation type="submission" date="2021-03" db="EMBL/GenBank/DDBJ databases">
        <title>Sequencing the genomes of 1000 actinobacteria strains.</title>
        <authorList>
            <person name="Klenk H.-P."/>
        </authorList>
    </citation>
    <scope>NUCLEOTIDE SEQUENCE [LARGE SCALE GENOMIC DNA]</scope>
    <source>
        <strain evidence="12 13">DSM 14564</strain>
    </source>
</reference>
<dbReference type="InterPro" id="IPR036388">
    <property type="entry name" value="WH-like_DNA-bd_sf"/>
</dbReference>
<dbReference type="InterPro" id="IPR001497">
    <property type="entry name" value="MethylDNA_cys_MeTrfase_AS"/>
</dbReference>
<name>A0ABS4YRX2_9MICO</name>
<dbReference type="InterPro" id="IPR023546">
    <property type="entry name" value="MGMT"/>
</dbReference>
<dbReference type="InterPro" id="IPR036631">
    <property type="entry name" value="MGMT_N_sf"/>
</dbReference>
<evidence type="ECO:0000256" key="1">
    <source>
        <dbReference type="ARBA" id="ARBA00001286"/>
    </source>
</evidence>
<dbReference type="NCBIfam" id="TIGR00589">
    <property type="entry name" value="ogt"/>
    <property type="match status" value="1"/>
</dbReference>
<comment type="function">
    <text evidence="8">Involved in the cellular defense against the biological effects of O6-methylguanine (O6-MeG) and O4-methylthymine (O4-MeT) in DNA. Repairs the methylated nucleobase in DNA by stoichiometrically transferring the methyl group to a cysteine residue in the enzyme. This is a suicide reaction: the enzyme is irreversibly inactivated.</text>
</comment>
<dbReference type="EC" id="2.1.1.63" evidence="8"/>
<dbReference type="SUPFAM" id="SSF46767">
    <property type="entry name" value="Methylated DNA-protein cysteine methyltransferase, C-terminal domain"/>
    <property type="match status" value="1"/>
</dbReference>
<dbReference type="InterPro" id="IPR036217">
    <property type="entry name" value="MethylDNA_cys_MeTrfase_DNAb"/>
</dbReference>
<dbReference type="PANTHER" id="PTHR10815">
    <property type="entry name" value="METHYLATED-DNA--PROTEIN-CYSTEINE METHYLTRANSFERASE"/>
    <property type="match status" value="1"/>
</dbReference>
<keyword evidence="6 8" id="KW-0234">DNA repair</keyword>